<feature type="region of interest" description="Disordered" evidence="1">
    <location>
        <begin position="70"/>
        <end position="101"/>
    </location>
</feature>
<comment type="caution">
    <text evidence="2">The sequence shown here is derived from an EMBL/GenBank/DDBJ whole genome shotgun (WGS) entry which is preliminary data.</text>
</comment>
<dbReference type="AlphaFoldDB" id="A0A5B7FL48"/>
<organism evidence="2 3">
    <name type="scientific">Portunus trituberculatus</name>
    <name type="common">Swimming crab</name>
    <name type="synonym">Neptunus trituberculatus</name>
    <dbReference type="NCBI Taxonomy" id="210409"/>
    <lineage>
        <taxon>Eukaryota</taxon>
        <taxon>Metazoa</taxon>
        <taxon>Ecdysozoa</taxon>
        <taxon>Arthropoda</taxon>
        <taxon>Crustacea</taxon>
        <taxon>Multicrustacea</taxon>
        <taxon>Malacostraca</taxon>
        <taxon>Eumalacostraca</taxon>
        <taxon>Eucarida</taxon>
        <taxon>Decapoda</taxon>
        <taxon>Pleocyemata</taxon>
        <taxon>Brachyura</taxon>
        <taxon>Eubrachyura</taxon>
        <taxon>Portunoidea</taxon>
        <taxon>Portunidae</taxon>
        <taxon>Portuninae</taxon>
        <taxon>Portunus</taxon>
    </lineage>
</organism>
<reference evidence="2 3" key="1">
    <citation type="submission" date="2019-05" db="EMBL/GenBank/DDBJ databases">
        <title>Another draft genome of Portunus trituberculatus and its Hox gene families provides insights of decapod evolution.</title>
        <authorList>
            <person name="Jeong J.-H."/>
            <person name="Song I."/>
            <person name="Kim S."/>
            <person name="Choi T."/>
            <person name="Kim D."/>
            <person name="Ryu S."/>
            <person name="Kim W."/>
        </authorList>
    </citation>
    <scope>NUCLEOTIDE SEQUENCE [LARGE SCALE GENOMIC DNA]</scope>
    <source>
        <tissue evidence="2">Muscle</tissue>
    </source>
</reference>
<dbReference type="Proteomes" id="UP000324222">
    <property type="component" value="Unassembled WGS sequence"/>
</dbReference>
<name>A0A5B7FL48_PORTR</name>
<evidence type="ECO:0000256" key="1">
    <source>
        <dbReference type="SAM" id="MobiDB-lite"/>
    </source>
</evidence>
<protein>
    <submittedName>
        <fullName evidence="2">Uncharacterized protein</fullName>
    </submittedName>
</protein>
<evidence type="ECO:0000313" key="3">
    <source>
        <dbReference type="Proteomes" id="UP000324222"/>
    </source>
</evidence>
<gene>
    <name evidence="2" type="ORF">E2C01_039344</name>
</gene>
<accession>A0A5B7FL48</accession>
<proteinExistence type="predicted"/>
<evidence type="ECO:0000313" key="2">
    <source>
        <dbReference type="EMBL" id="MPC45638.1"/>
    </source>
</evidence>
<dbReference type="EMBL" id="VSRR010006820">
    <property type="protein sequence ID" value="MPC45638.1"/>
    <property type="molecule type" value="Genomic_DNA"/>
</dbReference>
<keyword evidence="3" id="KW-1185">Reference proteome</keyword>
<sequence length="160" mass="17537">MHVSALPLTSRKLQLTSLFQAVQGQARSSRAPLRGRDASQKEEGRGGCVLGWAVGGRRWAVGEMEGRLRPAHYERPGSHADPANLSGRGADPLPAGREEGQARTDPDFFVRIPCVPCCVVLYSVELQNSRVMFLYVTRLSGYGVAAVLARRFVRSCRVDQ</sequence>